<keyword evidence="2" id="KW-1185">Reference proteome</keyword>
<proteinExistence type="predicted"/>
<accession>A0A154PT28</accession>
<reference evidence="1 2" key="1">
    <citation type="submission" date="2015-07" db="EMBL/GenBank/DDBJ databases">
        <title>The genome of Dufourea novaeangliae.</title>
        <authorList>
            <person name="Pan H."/>
            <person name="Kapheim K."/>
        </authorList>
    </citation>
    <scope>NUCLEOTIDE SEQUENCE [LARGE SCALE GENOMIC DNA]</scope>
    <source>
        <strain evidence="1">0120121106</strain>
        <tissue evidence="1">Whole body</tissue>
    </source>
</reference>
<dbReference type="AlphaFoldDB" id="A0A154PT28"/>
<evidence type="ECO:0000313" key="2">
    <source>
        <dbReference type="Proteomes" id="UP000076502"/>
    </source>
</evidence>
<dbReference type="EMBL" id="KQ435078">
    <property type="protein sequence ID" value="KZC14484.1"/>
    <property type="molecule type" value="Genomic_DNA"/>
</dbReference>
<name>A0A154PT28_DUFNO</name>
<dbReference type="Proteomes" id="UP000076502">
    <property type="component" value="Unassembled WGS sequence"/>
</dbReference>
<gene>
    <name evidence="1" type="ORF">WN55_06945</name>
</gene>
<organism evidence="1 2">
    <name type="scientific">Dufourea novaeangliae</name>
    <name type="common">Sweat bee</name>
    <dbReference type="NCBI Taxonomy" id="178035"/>
    <lineage>
        <taxon>Eukaryota</taxon>
        <taxon>Metazoa</taxon>
        <taxon>Ecdysozoa</taxon>
        <taxon>Arthropoda</taxon>
        <taxon>Hexapoda</taxon>
        <taxon>Insecta</taxon>
        <taxon>Pterygota</taxon>
        <taxon>Neoptera</taxon>
        <taxon>Endopterygota</taxon>
        <taxon>Hymenoptera</taxon>
        <taxon>Apocrita</taxon>
        <taxon>Aculeata</taxon>
        <taxon>Apoidea</taxon>
        <taxon>Anthophila</taxon>
        <taxon>Halictidae</taxon>
        <taxon>Rophitinae</taxon>
        <taxon>Dufourea</taxon>
    </lineage>
</organism>
<sequence length="51" mass="6052">MSQQRNRIKVTLGASFYDVTTNLHYSTLYVSYRWACVPSSLRLKIQRRELT</sequence>
<protein>
    <submittedName>
        <fullName evidence="1">Uncharacterized protein</fullName>
    </submittedName>
</protein>
<evidence type="ECO:0000313" key="1">
    <source>
        <dbReference type="EMBL" id="KZC14484.1"/>
    </source>
</evidence>